<dbReference type="Proteomes" id="UP001176429">
    <property type="component" value="Unassembled WGS sequence"/>
</dbReference>
<dbReference type="EMBL" id="JAUQSY010000004">
    <property type="protein sequence ID" value="MDO7874559.1"/>
    <property type="molecule type" value="Genomic_DNA"/>
</dbReference>
<keyword evidence="2" id="KW-1185">Reference proteome</keyword>
<evidence type="ECO:0008006" key="3">
    <source>
        <dbReference type="Google" id="ProtNLM"/>
    </source>
</evidence>
<comment type="caution">
    <text evidence="1">The sequence shown here is derived from an EMBL/GenBank/DDBJ whole genome shotgun (WGS) entry which is preliminary data.</text>
</comment>
<sequence length="330" mass="35753">MNAKETAIYNSGHDVGLAVADYTKELNDFPPLKAANVTRGELVDAIKDKTETQDTNTTAATTDKELQREKMAVATDVLSARAVGYALDTKQLGLKQAFTLTYADVRYGDADEDVNHVRELVAKVQALPQTVRELYRLTDAVIQAPADAADDFEKADDTKTSAKAAPRLATLALPELLRQLSAVLLVMKSLIKGQRTDTDKNFQWPALHAAFTTANKRRVVASKKRPVDTKPRLVRTLPLTVGDGQPVRLANTNYGAAYTLTVENQSANDLLLWMAQKDGAQTTPGLCPAGAVTVLMRADIGPATARYLTVQFVGESGGQATVQVRRVVTE</sequence>
<evidence type="ECO:0000313" key="2">
    <source>
        <dbReference type="Proteomes" id="UP001176429"/>
    </source>
</evidence>
<protein>
    <recommendedName>
        <fullName evidence="3">DUF4469 domain-containing protein</fullName>
    </recommendedName>
</protein>
<dbReference type="RefSeq" id="WP_305005874.1">
    <property type="nucleotide sequence ID" value="NZ_JAUQSY010000004.1"/>
</dbReference>
<reference evidence="1" key="1">
    <citation type="submission" date="2023-07" db="EMBL/GenBank/DDBJ databases">
        <authorList>
            <person name="Kim M.K."/>
        </authorList>
    </citation>
    <scope>NUCLEOTIDE SEQUENCE</scope>
    <source>
        <strain evidence="1">ASUV-10-1</strain>
    </source>
</reference>
<accession>A0ABT9B8G1</accession>
<proteinExistence type="predicted"/>
<evidence type="ECO:0000313" key="1">
    <source>
        <dbReference type="EMBL" id="MDO7874559.1"/>
    </source>
</evidence>
<gene>
    <name evidence="1" type="ORF">Q5H93_07435</name>
</gene>
<organism evidence="1 2">
    <name type="scientific">Hymenobacter aranciens</name>
    <dbReference type="NCBI Taxonomy" id="3063996"/>
    <lineage>
        <taxon>Bacteria</taxon>
        <taxon>Pseudomonadati</taxon>
        <taxon>Bacteroidota</taxon>
        <taxon>Cytophagia</taxon>
        <taxon>Cytophagales</taxon>
        <taxon>Hymenobacteraceae</taxon>
        <taxon>Hymenobacter</taxon>
    </lineage>
</organism>
<name>A0ABT9B8G1_9BACT</name>